<keyword evidence="2" id="KW-1185">Reference proteome</keyword>
<evidence type="ECO:0000313" key="2">
    <source>
        <dbReference type="Proteomes" id="UP000245829"/>
    </source>
</evidence>
<evidence type="ECO:0000313" key="1">
    <source>
        <dbReference type="EMBL" id="GBH34603.1"/>
    </source>
</evidence>
<accession>A0A2S2KSI4</accession>
<dbReference type="EMBL" id="BGKI01000007">
    <property type="protein sequence ID" value="GBH34603.1"/>
    <property type="molecule type" value="Genomic_DNA"/>
</dbReference>
<dbReference type="AlphaFoldDB" id="A0A2S2KSI4"/>
<sequence length="119" mass="13567">MPNFILAKVGAGEIIYDLRKKIQDIRSDLNQLGVSPSEIPELIMSANLLRSNEFLSKTNEKQSELISAYEQYSESLEEMLSSVFEIQKDLKDILKEQSLMISQKKTPAKKTSKTKKTKK</sequence>
<gene>
    <name evidence="1" type="ORF">NZNM25_13940</name>
</gene>
<reference evidence="1 2" key="1">
    <citation type="submission" date="2018-05" db="EMBL/GenBank/DDBJ databases">
        <title>genome sequencing of Nitrosopumilus sp. NM25.</title>
        <authorList>
            <person name="Mori K."/>
            <person name="Nakagawa T."/>
        </authorList>
    </citation>
    <scope>NUCLEOTIDE SEQUENCE [LARGE SCALE GENOMIC DNA]</scope>
    <source>
        <strain evidence="1 2">NM25</strain>
    </source>
</reference>
<proteinExistence type="predicted"/>
<name>A0A2S2KSI4_9ARCH</name>
<organism evidence="1 2">
    <name type="scientific">Nitrosopumilus zosterae</name>
    <dbReference type="NCBI Taxonomy" id="718286"/>
    <lineage>
        <taxon>Archaea</taxon>
        <taxon>Nitrososphaerota</taxon>
        <taxon>Nitrososphaeria</taxon>
        <taxon>Nitrosopumilales</taxon>
        <taxon>Nitrosopumilaceae</taxon>
        <taxon>Nitrosopumilus</taxon>
    </lineage>
</organism>
<comment type="caution">
    <text evidence="1">The sequence shown here is derived from an EMBL/GenBank/DDBJ whole genome shotgun (WGS) entry which is preliminary data.</text>
</comment>
<dbReference type="Proteomes" id="UP000245829">
    <property type="component" value="Unassembled WGS sequence"/>
</dbReference>
<protein>
    <submittedName>
        <fullName evidence="1">Uncharacterized protein</fullName>
    </submittedName>
</protein>